<evidence type="ECO:0000256" key="8">
    <source>
        <dbReference type="ARBA" id="ARBA00024203"/>
    </source>
</evidence>
<dbReference type="PANTHER" id="PTHR15858:SF0">
    <property type="entry name" value="IMMEDIATE EARLY RESPONSE 3-INTERACTING PROTEIN 1"/>
    <property type="match status" value="1"/>
</dbReference>
<evidence type="ECO:0000256" key="5">
    <source>
        <dbReference type="ARBA" id="ARBA00022927"/>
    </source>
</evidence>
<evidence type="ECO:0000313" key="12">
    <source>
        <dbReference type="Proteomes" id="UP000410492"/>
    </source>
</evidence>
<proteinExistence type="inferred from homology"/>
<evidence type="ECO:0000256" key="2">
    <source>
        <dbReference type="ARBA" id="ARBA00016434"/>
    </source>
</evidence>
<evidence type="ECO:0000256" key="9">
    <source>
        <dbReference type="ARBA" id="ARBA00045999"/>
    </source>
</evidence>
<keyword evidence="10" id="KW-0732">Signal</keyword>
<dbReference type="GO" id="GO:0030134">
    <property type="term" value="C:COPII-coated ER to Golgi transport vesicle"/>
    <property type="evidence" value="ECO:0007669"/>
    <property type="project" value="TreeGrafter"/>
</dbReference>
<dbReference type="GO" id="GO:0015031">
    <property type="term" value="P:protein transport"/>
    <property type="evidence" value="ECO:0007669"/>
    <property type="project" value="UniProtKB-KW"/>
</dbReference>
<reference evidence="11 12" key="1">
    <citation type="submission" date="2019-01" db="EMBL/GenBank/DDBJ databases">
        <authorList>
            <person name="Sayadi A."/>
        </authorList>
    </citation>
    <scope>NUCLEOTIDE SEQUENCE [LARGE SCALE GENOMIC DNA]</scope>
</reference>
<dbReference type="InterPro" id="IPR013880">
    <property type="entry name" value="Yos1"/>
</dbReference>
<dbReference type="GO" id="GO:0005789">
    <property type="term" value="C:endoplasmic reticulum membrane"/>
    <property type="evidence" value="ECO:0007669"/>
    <property type="project" value="TreeGrafter"/>
</dbReference>
<feature type="signal peptide" evidence="10">
    <location>
        <begin position="1"/>
        <end position="18"/>
    </location>
</feature>
<dbReference type="GO" id="GO:0000139">
    <property type="term" value="C:Golgi membrane"/>
    <property type="evidence" value="ECO:0007669"/>
    <property type="project" value="TreeGrafter"/>
</dbReference>
<evidence type="ECO:0000256" key="10">
    <source>
        <dbReference type="SAM" id="SignalP"/>
    </source>
</evidence>
<gene>
    <name evidence="11" type="ORF">CALMAC_LOCUS6640</name>
</gene>
<evidence type="ECO:0000256" key="4">
    <source>
        <dbReference type="ARBA" id="ARBA00022692"/>
    </source>
</evidence>
<evidence type="ECO:0000256" key="3">
    <source>
        <dbReference type="ARBA" id="ARBA00022448"/>
    </source>
</evidence>
<name>A0A653C6Y8_CALMS</name>
<dbReference type="Pfam" id="PF08571">
    <property type="entry name" value="Yos1"/>
    <property type="match status" value="1"/>
</dbReference>
<dbReference type="Proteomes" id="UP000410492">
    <property type="component" value="Unassembled WGS sequence"/>
</dbReference>
<comment type="subcellular location">
    <subcellularLocation>
        <location evidence="1">Membrane</location>
    </subcellularLocation>
</comment>
<protein>
    <recommendedName>
        <fullName evidence="2">Immediate early response 3-interacting protein 1</fullName>
    </recommendedName>
</protein>
<evidence type="ECO:0000256" key="6">
    <source>
        <dbReference type="ARBA" id="ARBA00022989"/>
    </source>
</evidence>
<accession>A0A653C6Y8</accession>
<keyword evidence="6" id="KW-1133">Transmembrane helix</keyword>
<sequence length="83" mass="9146">MAITLWNLFEASLLCLNAVCILNEDRFLSKIGWGSKSASVHGFGENPSTKAQLFNLLHSIRTVARVPLILLNIITILIKLILG</sequence>
<keyword evidence="7" id="KW-0472">Membrane</keyword>
<evidence type="ECO:0000256" key="7">
    <source>
        <dbReference type="ARBA" id="ARBA00023136"/>
    </source>
</evidence>
<keyword evidence="12" id="KW-1185">Reference proteome</keyword>
<evidence type="ECO:0000256" key="1">
    <source>
        <dbReference type="ARBA" id="ARBA00004370"/>
    </source>
</evidence>
<comment type="similarity">
    <text evidence="8">Belongs to the YOS1 family.</text>
</comment>
<feature type="chain" id="PRO_5024919197" description="Immediate early response 3-interacting protein 1" evidence="10">
    <location>
        <begin position="19"/>
        <end position="83"/>
    </location>
</feature>
<dbReference type="AlphaFoldDB" id="A0A653C6Y8"/>
<keyword evidence="5" id="KW-0653">Protein transport</keyword>
<dbReference type="EMBL" id="CAACVG010007079">
    <property type="protein sequence ID" value="VEN43513.1"/>
    <property type="molecule type" value="Genomic_DNA"/>
</dbReference>
<organism evidence="11 12">
    <name type="scientific">Callosobruchus maculatus</name>
    <name type="common">Southern cowpea weevil</name>
    <name type="synonym">Pulse bruchid</name>
    <dbReference type="NCBI Taxonomy" id="64391"/>
    <lineage>
        <taxon>Eukaryota</taxon>
        <taxon>Metazoa</taxon>
        <taxon>Ecdysozoa</taxon>
        <taxon>Arthropoda</taxon>
        <taxon>Hexapoda</taxon>
        <taxon>Insecta</taxon>
        <taxon>Pterygota</taxon>
        <taxon>Neoptera</taxon>
        <taxon>Endopterygota</taxon>
        <taxon>Coleoptera</taxon>
        <taxon>Polyphaga</taxon>
        <taxon>Cucujiformia</taxon>
        <taxon>Chrysomeloidea</taxon>
        <taxon>Chrysomelidae</taxon>
        <taxon>Bruchinae</taxon>
        <taxon>Bruchini</taxon>
        <taxon>Callosobruchus</taxon>
    </lineage>
</organism>
<dbReference type="GO" id="GO:0006888">
    <property type="term" value="P:endoplasmic reticulum to Golgi vesicle-mediated transport"/>
    <property type="evidence" value="ECO:0007669"/>
    <property type="project" value="TreeGrafter"/>
</dbReference>
<keyword evidence="4" id="KW-0812">Transmembrane</keyword>
<evidence type="ECO:0000313" key="11">
    <source>
        <dbReference type="EMBL" id="VEN43513.1"/>
    </source>
</evidence>
<keyword evidence="3" id="KW-0813">Transport</keyword>
<comment type="function">
    <text evidence="9">Regulator of endoplasmic reticulum secretion that acts as a key determinant of brain size. Required for secretion of extracellular matrix proteins. Required for correct brain development by depositing sufficient extracellular matrix proteins for tissue integrity and the proliferation of neural progenitors. Acts as a regulator of the unfolded protein response (UPR).</text>
</comment>
<dbReference type="OrthoDB" id="5673at2759"/>
<dbReference type="PANTHER" id="PTHR15858">
    <property type="entry name" value="IMMEDIATE EARLY RESPONSE 3-INTERACTING PROTEIN 1"/>
    <property type="match status" value="1"/>
</dbReference>